<gene>
    <name evidence="1" type="ORF">D0868_02770</name>
</gene>
<evidence type="ECO:0000313" key="2">
    <source>
        <dbReference type="Proteomes" id="UP000282582"/>
    </source>
</evidence>
<name>A0A3M6ZA21_HORWE</name>
<dbReference type="EMBL" id="QWIK01000146">
    <property type="protein sequence ID" value="RMY12090.1"/>
    <property type="molecule type" value="Genomic_DNA"/>
</dbReference>
<organism evidence="1 2">
    <name type="scientific">Hortaea werneckii</name>
    <name type="common">Black yeast</name>
    <name type="synonym">Cladosporium werneckii</name>
    <dbReference type="NCBI Taxonomy" id="91943"/>
    <lineage>
        <taxon>Eukaryota</taxon>
        <taxon>Fungi</taxon>
        <taxon>Dikarya</taxon>
        <taxon>Ascomycota</taxon>
        <taxon>Pezizomycotina</taxon>
        <taxon>Dothideomycetes</taxon>
        <taxon>Dothideomycetidae</taxon>
        <taxon>Mycosphaerellales</taxon>
        <taxon>Teratosphaeriaceae</taxon>
        <taxon>Hortaea</taxon>
    </lineage>
</organism>
<reference evidence="1 2" key="1">
    <citation type="journal article" date="2018" name="BMC Genomics">
        <title>Genomic evidence for intraspecific hybridization in a clonal and extremely halotolerant yeast.</title>
        <authorList>
            <person name="Gostincar C."/>
            <person name="Stajich J.E."/>
            <person name="Zupancic J."/>
            <person name="Zalar P."/>
            <person name="Gunde-Cimerman N."/>
        </authorList>
    </citation>
    <scope>NUCLEOTIDE SEQUENCE [LARGE SCALE GENOMIC DNA]</scope>
    <source>
        <strain evidence="1 2">EXF-6654</strain>
    </source>
</reference>
<dbReference type="Proteomes" id="UP000282582">
    <property type="component" value="Unassembled WGS sequence"/>
</dbReference>
<comment type="caution">
    <text evidence="1">The sequence shown here is derived from an EMBL/GenBank/DDBJ whole genome shotgun (WGS) entry which is preliminary data.</text>
</comment>
<proteinExistence type="predicted"/>
<evidence type="ECO:0000313" key="1">
    <source>
        <dbReference type="EMBL" id="RMY12090.1"/>
    </source>
</evidence>
<accession>A0A3M6ZA21</accession>
<protein>
    <submittedName>
        <fullName evidence="1">Uncharacterized protein</fullName>
    </submittedName>
</protein>
<dbReference type="AlphaFoldDB" id="A0A3M6ZA21"/>
<sequence>MWKESAPYHVSDAVRRSLAKASALIEPAKLATKLKFKTDNSMPSGKQIAIWSPRALASVVACLCDTLVPRKGWTWRPDPETGMRTRMMDTFVSQASLVKRLEAYDKALPAIQVALSRHRPSCRDIPCAARLYASILLLTLMEACVSGYKNIAHHAGALAKFQDGPFEEIEQLGLQLLDDLVQEDEVLDFPRLGLDCLHTRVIGNDEVNGPARDGGDASEGIPAAAPKFKKVVTRVGRASWEQIVRV</sequence>